<dbReference type="GO" id="GO:0005813">
    <property type="term" value="C:centrosome"/>
    <property type="evidence" value="ECO:0000318"/>
    <property type="project" value="GO_Central"/>
</dbReference>
<dbReference type="AlphaFoldDB" id="B3S8U4"/>
<dbReference type="GO" id="GO:0033566">
    <property type="term" value="P:gamma-tubulin complex localization"/>
    <property type="evidence" value="ECO:0007669"/>
    <property type="project" value="InterPro"/>
</dbReference>
<reference evidence="5 6" key="1">
    <citation type="journal article" date="2008" name="Nature">
        <title>The Trichoplax genome and the nature of placozoans.</title>
        <authorList>
            <person name="Srivastava M."/>
            <person name="Begovic E."/>
            <person name="Chapman J."/>
            <person name="Putnam N.H."/>
            <person name="Hellsten U."/>
            <person name="Kawashima T."/>
            <person name="Kuo A."/>
            <person name="Mitros T."/>
            <person name="Salamov A."/>
            <person name="Carpenter M.L."/>
            <person name="Signorovitch A.Y."/>
            <person name="Moreno M.A."/>
            <person name="Kamm K."/>
            <person name="Grimwood J."/>
            <person name="Schmutz J."/>
            <person name="Shapiro H."/>
            <person name="Grigoriev I.V."/>
            <person name="Buss L.W."/>
            <person name="Schierwater B."/>
            <person name="Dellaporta S.L."/>
            <person name="Rokhsar D.S."/>
        </authorList>
    </citation>
    <scope>NUCLEOTIDE SEQUENCE [LARGE SCALE GENOMIC DNA]</scope>
    <source>
        <strain evidence="5 6">Grell-BS-1999</strain>
    </source>
</reference>
<dbReference type="PhylomeDB" id="B3S8U4"/>
<comment type="similarity">
    <text evidence="2">Belongs to the MOZART1 family.</text>
</comment>
<evidence type="ECO:0000256" key="1">
    <source>
        <dbReference type="ARBA" id="ARBA00004267"/>
    </source>
</evidence>
<proteinExistence type="inferred from homology"/>
<dbReference type="GO" id="GO:0090307">
    <property type="term" value="P:mitotic spindle assembly"/>
    <property type="evidence" value="ECO:0000318"/>
    <property type="project" value="GO_Central"/>
</dbReference>
<evidence type="ECO:0000313" key="5">
    <source>
        <dbReference type="EMBL" id="EDV20763.1"/>
    </source>
</evidence>
<dbReference type="OrthoDB" id="48571at2759"/>
<dbReference type="RefSeq" id="XP_002116704.1">
    <property type="nucleotide sequence ID" value="XM_002116668.1"/>
</dbReference>
<dbReference type="PANTHER" id="PTHR28520">
    <property type="entry name" value="MITOTIC-SPINDLE ORGANIZING PROTEIN 1"/>
    <property type="match status" value="1"/>
</dbReference>
<comment type="subcellular location">
    <subcellularLocation>
        <location evidence="1">Cytoplasm</location>
        <location evidence="1">Cytoskeleton</location>
        <location evidence="1">Microtubule organizing center</location>
    </subcellularLocation>
</comment>
<protein>
    <recommendedName>
        <fullName evidence="7">Mitotic-spindle organizing protein 1</fullName>
    </recommendedName>
</protein>
<dbReference type="GO" id="GO:0005819">
    <property type="term" value="C:spindle"/>
    <property type="evidence" value="ECO:0000318"/>
    <property type="project" value="GO_Central"/>
</dbReference>
<organism evidence="5 6">
    <name type="scientific">Trichoplax adhaerens</name>
    <name type="common">Trichoplax reptans</name>
    <dbReference type="NCBI Taxonomy" id="10228"/>
    <lineage>
        <taxon>Eukaryota</taxon>
        <taxon>Metazoa</taxon>
        <taxon>Placozoa</taxon>
        <taxon>Uniplacotomia</taxon>
        <taxon>Trichoplacea</taxon>
        <taxon>Trichoplacidae</taxon>
        <taxon>Trichoplax</taxon>
    </lineage>
</organism>
<dbReference type="KEGG" id="tad:TRIADDRAFT_60747"/>
<keyword evidence="6" id="KW-1185">Reference proteome</keyword>
<dbReference type="GO" id="GO:0031021">
    <property type="term" value="C:interphase microtubule organizing center"/>
    <property type="evidence" value="ECO:0000318"/>
    <property type="project" value="GO_Central"/>
</dbReference>
<dbReference type="GO" id="GO:0051415">
    <property type="term" value="P:microtubule nucleation by interphase microtubule organizing center"/>
    <property type="evidence" value="ECO:0000318"/>
    <property type="project" value="GO_Central"/>
</dbReference>
<sequence>MAEKSLASDGGFPRQTTSNVNVNAAVETLDIVQEISDLLNTGLDRKTLSICVQLCEAGINPEALAFVIQELRRETQKFKVIMICADVIVSCKLILPNRCMIQNCLRINYLIMSHVSNE</sequence>
<dbReference type="GeneID" id="6757985"/>
<evidence type="ECO:0000313" key="6">
    <source>
        <dbReference type="Proteomes" id="UP000009022"/>
    </source>
</evidence>
<dbReference type="InterPro" id="IPR022214">
    <property type="entry name" value="MZT1"/>
</dbReference>
<dbReference type="HOGENOM" id="CLU_2076112_0_0_1"/>
<gene>
    <name evidence="5" type="ORF">TRIADDRAFT_60747</name>
</gene>
<evidence type="ECO:0000256" key="2">
    <source>
        <dbReference type="ARBA" id="ARBA00011015"/>
    </source>
</evidence>
<evidence type="ECO:0008006" key="7">
    <source>
        <dbReference type="Google" id="ProtNLM"/>
    </source>
</evidence>
<dbReference type="EMBL" id="DS985257">
    <property type="protein sequence ID" value="EDV20763.1"/>
    <property type="molecule type" value="Genomic_DNA"/>
</dbReference>
<dbReference type="PANTHER" id="PTHR28520:SF2">
    <property type="entry name" value="MITOTIC-SPINDLE ORGANIZING PROTEIN 1"/>
    <property type="match status" value="1"/>
</dbReference>
<dbReference type="GO" id="GO:0000931">
    <property type="term" value="C:gamma-tubulin ring complex"/>
    <property type="evidence" value="ECO:0000318"/>
    <property type="project" value="GO_Central"/>
</dbReference>
<dbReference type="STRING" id="10228.B3S8U4"/>
<dbReference type="Proteomes" id="UP000009022">
    <property type="component" value="Unassembled WGS sequence"/>
</dbReference>
<evidence type="ECO:0000256" key="3">
    <source>
        <dbReference type="ARBA" id="ARBA00022490"/>
    </source>
</evidence>
<dbReference type="eggNOG" id="ENOG502S6UI">
    <property type="taxonomic scope" value="Eukaryota"/>
</dbReference>
<keyword evidence="3" id="KW-0963">Cytoplasm</keyword>
<evidence type="ECO:0000256" key="4">
    <source>
        <dbReference type="ARBA" id="ARBA00023212"/>
    </source>
</evidence>
<accession>B3S8U4</accession>
<keyword evidence="4" id="KW-0206">Cytoskeleton</keyword>
<dbReference type="Pfam" id="PF12554">
    <property type="entry name" value="MOZART1"/>
    <property type="match status" value="1"/>
</dbReference>
<dbReference type="InParanoid" id="B3S8U4"/>
<dbReference type="CTD" id="6757985"/>
<name>B3S8U4_TRIAD</name>